<sequence>MSFQPQMKRAAQLQQANPDKKLGSVYLDALADLDTPPTYKGQAFESDPLINLEQEMKNFRMETILGLNVPFTGGVVGYCGFDAILNFEPKIARNFDAQKDVLQVSKASTCSSTRSSSSSTSSTSSCTCQFSLFIKVLAYHNFVTTLI</sequence>
<accession>A0A080YVM7</accession>
<dbReference type="Pfam" id="PF04715">
    <property type="entry name" value="Anth_synt_I_N"/>
    <property type="match status" value="1"/>
</dbReference>
<dbReference type="SUPFAM" id="SSF56322">
    <property type="entry name" value="ADC synthase"/>
    <property type="match status" value="1"/>
</dbReference>
<organism evidence="2 3">
    <name type="scientific">Phytophthora nicotianae P1976</name>
    <dbReference type="NCBI Taxonomy" id="1317066"/>
    <lineage>
        <taxon>Eukaryota</taxon>
        <taxon>Sar</taxon>
        <taxon>Stramenopiles</taxon>
        <taxon>Oomycota</taxon>
        <taxon>Peronosporomycetes</taxon>
        <taxon>Peronosporales</taxon>
        <taxon>Peronosporaceae</taxon>
        <taxon>Phytophthora</taxon>
    </lineage>
</organism>
<dbReference type="AlphaFoldDB" id="A0A080YVM7"/>
<feature type="domain" description="Anthranilate synthase component I N-terminal" evidence="1">
    <location>
        <begin position="41"/>
        <end position="94"/>
    </location>
</feature>
<reference evidence="2 3" key="1">
    <citation type="submission" date="2013-11" db="EMBL/GenBank/DDBJ databases">
        <title>The Genome Sequence of Phytophthora parasitica P1976.</title>
        <authorList>
            <consortium name="The Broad Institute Genomics Platform"/>
            <person name="Russ C."/>
            <person name="Tyler B."/>
            <person name="Panabieres F."/>
            <person name="Shan W."/>
            <person name="Tripathy S."/>
            <person name="Grunwald N."/>
            <person name="Machado M."/>
            <person name="Johnson C.S."/>
            <person name="Walker B."/>
            <person name="Young S."/>
            <person name="Zeng Q."/>
            <person name="Gargeya S."/>
            <person name="Fitzgerald M."/>
            <person name="Haas B."/>
            <person name="Abouelleil A."/>
            <person name="Allen A.W."/>
            <person name="Alvarado L."/>
            <person name="Arachchi H.M."/>
            <person name="Berlin A.M."/>
            <person name="Chapman S.B."/>
            <person name="Gainer-Dewar J."/>
            <person name="Goldberg J."/>
            <person name="Griggs A."/>
            <person name="Gujja S."/>
            <person name="Hansen M."/>
            <person name="Howarth C."/>
            <person name="Imamovic A."/>
            <person name="Ireland A."/>
            <person name="Larimer J."/>
            <person name="McCowan C."/>
            <person name="Murphy C."/>
            <person name="Pearson M."/>
            <person name="Poon T.W."/>
            <person name="Priest M."/>
            <person name="Roberts A."/>
            <person name="Saif S."/>
            <person name="Shea T."/>
            <person name="Sisk P."/>
            <person name="Sykes S."/>
            <person name="Wortman J."/>
            <person name="Nusbaum C."/>
            <person name="Birren B."/>
        </authorList>
    </citation>
    <scope>NUCLEOTIDE SEQUENCE [LARGE SCALE GENOMIC DNA]</scope>
    <source>
        <strain evidence="2 3">P1976</strain>
    </source>
</reference>
<proteinExistence type="predicted"/>
<dbReference type="EMBL" id="ANJA01005205">
    <property type="protein sequence ID" value="ETO58438.1"/>
    <property type="molecule type" value="Genomic_DNA"/>
</dbReference>
<protein>
    <recommendedName>
        <fullName evidence="1">Anthranilate synthase component I N-terminal domain-containing protein</fullName>
    </recommendedName>
</protein>
<evidence type="ECO:0000313" key="3">
    <source>
        <dbReference type="Proteomes" id="UP000028582"/>
    </source>
</evidence>
<gene>
    <name evidence="2" type="ORF">F444_23183</name>
</gene>
<comment type="caution">
    <text evidence="2">The sequence shown here is derived from an EMBL/GenBank/DDBJ whole genome shotgun (WGS) entry which is preliminary data.</text>
</comment>
<dbReference type="InterPro" id="IPR006805">
    <property type="entry name" value="Anth_synth_I_N"/>
</dbReference>
<dbReference type="Gene3D" id="3.60.120.10">
    <property type="entry name" value="Anthranilate synthase"/>
    <property type="match status" value="1"/>
</dbReference>
<evidence type="ECO:0000313" key="2">
    <source>
        <dbReference type="EMBL" id="ETO58438.1"/>
    </source>
</evidence>
<name>A0A080YVM7_PHYNI</name>
<dbReference type="InterPro" id="IPR005801">
    <property type="entry name" value="ADC_synthase"/>
</dbReference>
<dbReference type="Proteomes" id="UP000028582">
    <property type="component" value="Unassembled WGS sequence"/>
</dbReference>
<evidence type="ECO:0000259" key="1">
    <source>
        <dbReference type="Pfam" id="PF04715"/>
    </source>
</evidence>